<evidence type="ECO:0000313" key="3">
    <source>
        <dbReference type="Proteomes" id="UP000000862"/>
    </source>
</evidence>
<name>Q84645_PBCV1</name>
<dbReference type="EMBL" id="JF411744">
    <property type="protein sequence ID" value="AAC96699.1"/>
    <property type="molecule type" value="Genomic_DNA"/>
</dbReference>
<dbReference type="Proteomes" id="UP000000862">
    <property type="component" value="Segment"/>
</dbReference>
<accession>Q84645</accession>
<keyword evidence="1" id="KW-0472">Membrane</keyword>
<dbReference type="PIR" id="T17830">
    <property type="entry name" value="T17830"/>
</dbReference>
<reference evidence="2 3" key="1">
    <citation type="journal article" date="1995" name="Virology">
        <title>Analysis of 45 kb of DNA located at the left end of the chlorella virus PBCV-1 genome.</title>
        <authorList>
            <person name="Lu Z."/>
            <person name="Li Y."/>
            <person name="Zhang Y."/>
            <person name="Kutish G.F."/>
            <person name="Rock D.L."/>
            <person name="Van Etten J.L."/>
        </authorList>
    </citation>
    <scope>NUCLEOTIDE SEQUENCE [LARGE SCALE GENOMIC DNA]</scope>
</reference>
<dbReference type="GeneID" id="918272"/>
<protein>
    <submittedName>
        <fullName evidence="2">Uncharacterized protein</fullName>
    </submittedName>
</protein>
<reference evidence="2 3" key="4">
    <citation type="journal article" date="1996" name="Virology">
        <title>Analysis of 76 kb of the chlorella virus PBCV-1 330-kb genome: map positions 182 to 258.</title>
        <authorList>
            <person name="Kutish G.F."/>
            <person name="Li Y."/>
            <person name="Lu Z."/>
            <person name="Furuta M."/>
            <person name="Rock D.L."/>
            <person name="Van Etten J.L."/>
        </authorList>
    </citation>
    <scope>NUCLEOTIDE SEQUENCE [LARGE SCALE GENOMIC DNA]</scope>
</reference>
<reference evidence="2 3" key="8">
    <citation type="journal article" date="2010" name="J. Virol.">
        <title>Microarray analysis of Paramecium bursaria chlorella virus 1 transcription.</title>
        <authorList>
            <person name="Yanai-Balser G.M."/>
            <person name="Duncan G.A."/>
            <person name="Eudy J.D."/>
            <person name="Wang D."/>
            <person name="Li X."/>
            <person name="Agarkova I.V."/>
            <person name="Dunigan D.D."/>
            <person name="Van Etten J.L."/>
        </authorList>
    </citation>
    <scope>NUCLEOTIDE SEQUENCE [LARGE SCALE GENOMIC DNA]</scope>
</reference>
<feature type="transmembrane region" description="Helical" evidence="1">
    <location>
        <begin position="37"/>
        <end position="59"/>
    </location>
</feature>
<organism evidence="2 3">
    <name type="scientific">Paramecium bursaria Chlorella virus 1</name>
    <name type="common">PBCV-1</name>
    <dbReference type="NCBI Taxonomy" id="10506"/>
    <lineage>
        <taxon>Viruses</taxon>
        <taxon>Varidnaviria</taxon>
        <taxon>Bamfordvirae</taxon>
        <taxon>Nucleocytoviricota</taxon>
        <taxon>Megaviricetes</taxon>
        <taxon>Algavirales</taxon>
        <taxon>Phycodnaviridae</taxon>
        <taxon>Chlorovirus</taxon>
        <taxon>Chlorovirus vanettense</taxon>
    </lineage>
</organism>
<reference evidence="2 3" key="3">
    <citation type="journal article" date="1996" name="Virology">
        <title>Analysis of 94 kb of the chlorella virus PBCV-1 330-kb genome: map positions 88 to 182.</title>
        <authorList>
            <person name="Lu Z."/>
            <person name="Li Y."/>
            <person name="Que Q."/>
            <person name="Kutish G.F."/>
            <person name="Rock D.L."/>
            <person name="Van Etten J.L."/>
        </authorList>
    </citation>
    <scope>NUCLEOTIDE SEQUENCE [LARGE SCALE GENOMIC DNA]</scope>
</reference>
<reference evidence="2 3" key="2">
    <citation type="journal article" date="1995" name="Virology">
        <title>Analysis of 43 kb of the Chlorella virus PBCV-1 330-kb genome: map positions 45 to 88.</title>
        <authorList>
            <person name="Li Y."/>
            <person name="Lu Z."/>
            <person name="Burbank D.E."/>
            <person name="Kutish G.F."/>
            <person name="Rock D.L."/>
            <person name="Van Etten J.L."/>
        </authorList>
    </citation>
    <scope>NUCLEOTIDE SEQUENCE [LARGE SCALE GENOMIC DNA]</scope>
</reference>
<dbReference type="KEGG" id="vg:918272"/>
<keyword evidence="1" id="KW-1133">Transmembrane helix</keyword>
<dbReference type="RefSeq" id="NP_048687.1">
    <property type="nucleotide sequence ID" value="NC_000852.5"/>
</dbReference>
<organismHost>
    <name type="scientific">Chlorella</name>
    <dbReference type="NCBI Taxonomy" id="3071"/>
</organismHost>
<keyword evidence="1" id="KW-0812">Transmembrane</keyword>
<reference evidence="2 3" key="5">
    <citation type="journal article" date="1997" name="Virology">
        <title>Analysis of 74 kb of DNA located at the right end of the 330-kb chlorella virus PBCV-1 genome.</title>
        <authorList>
            <person name="Li Y."/>
            <person name="Lu Z."/>
            <person name="Sun L."/>
            <person name="Ropp S."/>
            <person name="Kutish G.F."/>
            <person name="Rock D.L."/>
            <person name="Van Etten J.L."/>
        </authorList>
    </citation>
    <scope>NUCLEOTIDE SEQUENCE [LARGE SCALE GENOMIC DNA]</scope>
</reference>
<evidence type="ECO:0000313" key="2">
    <source>
        <dbReference type="EMBL" id="AAC96699.1"/>
    </source>
</evidence>
<dbReference type="OrthoDB" id="35354at10239"/>
<sequence>MGVNLNSFFIYKHAPFSINILNISSERLTATCKTESLPLLLFGSTPLFISMLTIWTKLFDTAKYNKL</sequence>
<keyword evidence="3" id="KW-1185">Reference proteome</keyword>
<reference evidence="2 3" key="7">
    <citation type="journal article" date="2000" name="Virology">
        <title>Characterization of a beta-1,3-glucanase encoded by chlorella virus PBCV-1.</title>
        <authorList>
            <person name="Sun L."/>
            <person name="Gurnon J.R."/>
            <person name="Adams B.J."/>
            <person name="Graves M.V."/>
            <person name="Van Etten J.L."/>
        </authorList>
    </citation>
    <scope>NUCLEOTIDE SEQUENCE [LARGE SCALE GENOMIC DNA]</scope>
</reference>
<proteinExistence type="predicted"/>
<gene>
    <name evidence="2" type="primary">a331L</name>
</gene>
<evidence type="ECO:0000256" key="1">
    <source>
        <dbReference type="SAM" id="Phobius"/>
    </source>
</evidence>
<reference evidence="2 3" key="6">
    <citation type="journal article" date="1999" name="Virology">
        <title>Chlorella virus PBCV-1 encodes a functional homospermidine synthase.</title>
        <authorList>
            <person name="Kaiser A."/>
            <person name="Vollmert M."/>
            <person name="Tholl D."/>
            <person name="Graves M.V."/>
            <person name="Gurnon J.R."/>
            <person name="Xing W."/>
            <person name="Lisec A.D."/>
            <person name="Nickerson K.W."/>
            <person name="Van Etten J.L."/>
        </authorList>
    </citation>
    <scope>NUCLEOTIDE SEQUENCE [LARGE SCALE GENOMIC DNA]</scope>
</reference>